<dbReference type="AlphaFoldDB" id="A0A6S6QL75"/>
<feature type="binding site" evidence="8">
    <location>
        <position position="125"/>
    </location>
    <ligand>
        <name>(R)-pantoate</name>
        <dbReference type="ChEBI" id="CHEBI:15980"/>
    </ligand>
</feature>
<comment type="catalytic activity">
    <reaction evidence="7 8">
        <text>(R)-pantoate + beta-alanine + ATP = (R)-pantothenate + AMP + diphosphate + H(+)</text>
        <dbReference type="Rhea" id="RHEA:10912"/>
        <dbReference type="ChEBI" id="CHEBI:15378"/>
        <dbReference type="ChEBI" id="CHEBI:15980"/>
        <dbReference type="ChEBI" id="CHEBI:29032"/>
        <dbReference type="ChEBI" id="CHEBI:30616"/>
        <dbReference type="ChEBI" id="CHEBI:33019"/>
        <dbReference type="ChEBI" id="CHEBI:57966"/>
        <dbReference type="ChEBI" id="CHEBI:456215"/>
        <dbReference type="EC" id="6.3.2.1"/>
    </reaction>
</comment>
<feature type="binding site" evidence="8">
    <location>
        <position position="32"/>
    </location>
    <ligand>
        <name>beta-alanine</name>
        <dbReference type="ChEBI" id="CHEBI:57966"/>
    </ligand>
</feature>
<name>A0A6S6QL75_9HYPH</name>
<dbReference type="EMBL" id="AP023361">
    <property type="protein sequence ID" value="BCJ91144.1"/>
    <property type="molecule type" value="Genomic_DNA"/>
</dbReference>
<dbReference type="Proteomes" id="UP000515317">
    <property type="component" value="Chromosome"/>
</dbReference>
<comment type="subunit">
    <text evidence="8">Homodimer.</text>
</comment>
<feature type="active site" description="Proton donor" evidence="8">
    <location>
        <position position="8"/>
    </location>
</feature>
<dbReference type="UniPathway" id="UPA00028">
    <property type="reaction ID" value="UER00005"/>
</dbReference>
<dbReference type="Gene3D" id="3.30.1300.10">
    <property type="entry name" value="Pantoate-beta-alanine ligase, C-terminal domain"/>
    <property type="match status" value="1"/>
</dbReference>
<accession>A0A6S6QL75</accession>
<dbReference type="Gene3D" id="3.40.50.620">
    <property type="entry name" value="HUPs"/>
    <property type="match status" value="1"/>
</dbReference>
<dbReference type="NCBIfam" id="TIGR00018">
    <property type="entry name" value="panC"/>
    <property type="match status" value="1"/>
</dbReference>
<evidence type="ECO:0000256" key="3">
    <source>
        <dbReference type="ARBA" id="ARBA00022598"/>
    </source>
</evidence>
<comment type="function">
    <text evidence="8">Catalyzes the condensation of pantoate with beta-alanine in an ATP-dependent reaction via a pantoyl-adenylate intermediate.</text>
</comment>
<keyword evidence="3 8" id="KW-0436">Ligase</keyword>
<dbReference type="PANTHER" id="PTHR21299">
    <property type="entry name" value="CYTIDYLATE KINASE/PANTOATE-BETA-ALANINE LIGASE"/>
    <property type="match status" value="1"/>
</dbReference>
<dbReference type="GO" id="GO:0015940">
    <property type="term" value="P:pantothenate biosynthetic process"/>
    <property type="evidence" value="ECO:0007669"/>
    <property type="project" value="UniProtKB-UniRule"/>
</dbReference>
<dbReference type="SUPFAM" id="SSF52374">
    <property type="entry name" value="Nucleotidylyl transferase"/>
    <property type="match status" value="1"/>
</dbReference>
<dbReference type="HAMAP" id="MF_00158">
    <property type="entry name" value="PanC"/>
    <property type="match status" value="1"/>
</dbReference>
<dbReference type="GO" id="GO:0005829">
    <property type="term" value="C:cytosol"/>
    <property type="evidence" value="ECO:0007669"/>
    <property type="project" value="TreeGrafter"/>
</dbReference>
<comment type="miscellaneous">
    <text evidence="8">The reaction proceeds by a bi uni uni bi ping pong mechanism.</text>
</comment>
<evidence type="ECO:0000256" key="1">
    <source>
        <dbReference type="ARBA" id="ARBA00004990"/>
    </source>
</evidence>
<comment type="subcellular location">
    <subcellularLocation>
        <location evidence="8">Cytoplasm</location>
    </subcellularLocation>
</comment>
<proteinExistence type="inferred from homology"/>
<comment type="pathway">
    <text evidence="1 8">Cofactor biosynthesis; (R)-pantothenate biosynthesis; (R)-pantothenate from (R)-pantoate and beta-alanine: step 1/1.</text>
</comment>
<feature type="binding site" evidence="8">
    <location>
        <position position="32"/>
    </location>
    <ligand>
        <name>(R)-pantoate</name>
        <dbReference type="ChEBI" id="CHEBI:15980"/>
    </ligand>
</feature>
<dbReference type="GO" id="GO:0005524">
    <property type="term" value="F:ATP binding"/>
    <property type="evidence" value="ECO:0007669"/>
    <property type="project" value="UniProtKB-KW"/>
</dbReference>
<comment type="similarity">
    <text evidence="2 8">Belongs to the pantothenate synthetase family.</text>
</comment>
<dbReference type="KEGG" id="tso:IZ6_18790"/>
<reference evidence="9 10" key="1">
    <citation type="submission" date="2020-08" db="EMBL/GenBank/DDBJ databases">
        <title>Genome sequence of Rhizobiales bacterium strain IZ6.</title>
        <authorList>
            <person name="Nakai R."/>
            <person name="Naganuma T."/>
        </authorList>
    </citation>
    <scope>NUCLEOTIDE SEQUENCE [LARGE SCALE GENOMIC DNA]</scope>
    <source>
        <strain evidence="9 10">IZ6</strain>
    </source>
</reference>
<dbReference type="Pfam" id="PF02569">
    <property type="entry name" value="Pantoate_ligase"/>
    <property type="match status" value="1"/>
</dbReference>
<evidence type="ECO:0000256" key="2">
    <source>
        <dbReference type="ARBA" id="ARBA00009256"/>
    </source>
</evidence>
<feature type="binding site" evidence="8">
    <location>
        <position position="147"/>
    </location>
    <ligand>
        <name>ATP</name>
        <dbReference type="ChEBI" id="CHEBI:30616"/>
    </ligand>
</feature>
<evidence type="ECO:0000256" key="8">
    <source>
        <dbReference type="HAMAP-Rule" id="MF_00158"/>
    </source>
</evidence>
<dbReference type="InterPro" id="IPR042176">
    <property type="entry name" value="Pantoate_ligase_C"/>
</dbReference>
<evidence type="ECO:0000256" key="4">
    <source>
        <dbReference type="ARBA" id="ARBA00022655"/>
    </source>
</evidence>
<protein>
    <recommendedName>
        <fullName evidence="8">Pantothenate synthetase</fullName>
        <shortName evidence="8">PS</shortName>
        <ecNumber evidence="8">6.3.2.1</ecNumber>
    </recommendedName>
    <alternativeName>
        <fullName evidence="8">Pantoate--beta-alanine ligase</fullName>
    </alternativeName>
    <alternativeName>
        <fullName evidence="8">Pantoate-activating enzyme</fullName>
    </alternativeName>
</protein>
<dbReference type="PANTHER" id="PTHR21299:SF1">
    <property type="entry name" value="PANTOATE--BETA-ALANINE LIGASE"/>
    <property type="match status" value="1"/>
</dbReference>
<organism evidence="9 10">
    <name type="scientific">Terrihabitans soli</name>
    <dbReference type="NCBI Taxonomy" id="708113"/>
    <lineage>
        <taxon>Bacteria</taxon>
        <taxon>Pseudomonadati</taxon>
        <taxon>Pseudomonadota</taxon>
        <taxon>Alphaproteobacteria</taxon>
        <taxon>Hyphomicrobiales</taxon>
        <taxon>Terrihabitans</taxon>
    </lineage>
</organism>
<dbReference type="GO" id="GO:0004592">
    <property type="term" value="F:pantoate-beta-alanine ligase activity"/>
    <property type="evidence" value="ECO:0007669"/>
    <property type="project" value="UniProtKB-UniRule"/>
</dbReference>
<keyword evidence="5 8" id="KW-0547">Nucleotide-binding</keyword>
<keyword evidence="8" id="KW-0963">Cytoplasm</keyword>
<evidence type="ECO:0000313" key="9">
    <source>
        <dbReference type="EMBL" id="BCJ91144.1"/>
    </source>
</evidence>
<evidence type="ECO:0000256" key="6">
    <source>
        <dbReference type="ARBA" id="ARBA00022840"/>
    </source>
</evidence>
<feature type="binding site" evidence="8">
    <location>
        <begin position="1"/>
        <end position="8"/>
    </location>
    <ligand>
        <name>ATP</name>
        <dbReference type="ChEBI" id="CHEBI:30616"/>
    </ligand>
</feature>
<evidence type="ECO:0000313" key="10">
    <source>
        <dbReference type="Proteomes" id="UP000515317"/>
    </source>
</evidence>
<evidence type="ECO:0000256" key="7">
    <source>
        <dbReference type="ARBA" id="ARBA00048258"/>
    </source>
</evidence>
<gene>
    <name evidence="9" type="primary">panC2</name>
    <name evidence="8" type="synonym">panC</name>
    <name evidence="9" type="ORF">IZ6_18790</name>
</gene>
<keyword evidence="10" id="KW-1185">Reference proteome</keyword>
<keyword evidence="4 8" id="KW-0566">Pantothenate biosynthesis</keyword>
<dbReference type="CDD" id="cd00560">
    <property type="entry name" value="PanC"/>
    <property type="match status" value="1"/>
</dbReference>
<dbReference type="EC" id="6.3.2.1" evidence="8"/>
<feature type="binding site" evidence="8">
    <location>
        <begin position="155"/>
        <end position="158"/>
    </location>
    <ligand>
        <name>ATP</name>
        <dbReference type="ChEBI" id="CHEBI:30616"/>
    </ligand>
</feature>
<keyword evidence="6 8" id="KW-0067">ATP-binding</keyword>
<sequence>MGALHAGHIALVRLAAKHAERVVVTIFVNPTQFAPHEDFDRYPRVLGQDAVELSGAKVDLVYAPSVEEIYPEGVKQDVVPEGGPASGLESNARPHFFGGVATVVTRLFDHVRPDVAIFGEKDWQQLQVIKTFVAPKFDIPIIPGPTVREEDGLALSSRNRYLSLEDRKKAPALHRVLTESAVLISRGAPVSAVMTSAKHEIEKAGFTVDYVEARHAETLAPATDGHHGPIRLLVAARIGGTRLIDNVAVPHGED</sequence>
<dbReference type="InterPro" id="IPR003721">
    <property type="entry name" value="Pantoate_ligase"/>
</dbReference>
<evidence type="ECO:0000256" key="5">
    <source>
        <dbReference type="ARBA" id="ARBA00022741"/>
    </source>
</evidence>
<feature type="binding site" evidence="8">
    <location>
        <begin position="119"/>
        <end position="122"/>
    </location>
    <ligand>
        <name>ATP</name>
        <dbReference type="ChEBI" id="CHEBI:30616"/>
    </ligand>
</feature>
<dbReference type="InterPro" id="IPR014729">
    <property type="entry name" value="Rossmann-like_a/b/a_fold"/>
</dbReference>